<gene>
    <name evidence="1" type="ORF">JHE00_26520</name>
</gene>
<name>A0A934V840_9PSEU</name>
<accession>A0A934V840</accession>
<dbReference type="Pfam" id="PF15580">
    <property type="entry name" value="Imm53"/>
    <property type="match status" value="1"/>
</dbReference>
<organism evidence="1 2">
    <name type="scientific">Prauserella cavernicola</name>
    <dbReference type="NCBI Taxonomy" id="2800127"/>
    <lineage>
        <taxon>Bacteria</taxon>
        <taxon>Bacillati</taxon>
        <taxon>Actinomycetota</taxon>
        <taxon>Actinomycetes</taxon>
        <taxon>Pseudonocardiales</taxon>
        <taxon>Pseudonocardiaceae</taxon>
        <taxon>Prauserella</taxon>
    </lineage>
</organism>
<dbReference type="RefSeq" id="WP_200323082.1">
    <property type="nucleotide sequence ID" value="NZ_JAENJH010000008.1"/>
</dbReference>
<dbReference type="AlphaFoldDB" id="A0A934V840"/>
<sequence length="97" mass="11429">MADDPFEFLRAWYHDHCDEDWEHQQGVRIGTLDNPGWSVRVDLAETCLDGRRLDRVTVDRSDQDWVHWWSDGLRFQVACGPRNLREALVKFAEFAVP</sequence>
<protein>
    <submittedName>
        <fullName evidence="1">Immunity 53 family protein</fullName>
    </submittedName>
</protein>
<evidence type="ECO:0000313" key="2">
    <source>
        <dbReference type="Proteomes" id="UP000635245"/>
    </source>
</evidence>
<reference evidence="1" key="1">
    <citation type="submission" date="2020-12" db="EMBL/GenBank/DDBJ databases">
        <title>Prauserella sp. ASG 168, a novel actinomycete isolated from cave rock.</title>
        <authorList>
            <person name="Suriyachadkun C."/>
        </authorList>
    </citation>
    <scope>NUCLEOTIDE SEQUENCE</scope>
    <source>
        <strain evidence="1">ASG 168</strain>
    </source>
</reference>
<keyword evidence="2" id="KW-1185">Reference proteome</keyword>
<evidence type="ECO:0000313" key="1">
    <source>
        <dbReference type="EMBL" id="MBK1787900.1"/>
    </source>
</evidence>
<proteinExistence type="predicted"/>
<dbReference type="InterPro" id="IPR028228">
    <property type="entry name" value="Imm53"/>
</dbReference>
<comment type="caution">
    <text evidence="1">The sequence shown here is derived from an EMBL/GenBank/DDBJ whole genome shotgun (WGS) entry which is preliminary data.</text>
</comment>
<dbReference type="EMBL" id="JAENJH010000008">
    <property type="protein sequence ID" value="MBK1787900.1"/>
    <property type="molecule type" value="Genomic_DNA"/>
</dbReference>
<dbReference type="Proteomes" id="UP000635245">
    <property type="component" value="Unassembled WGS sequence"/>
</dbReference>